<proteinExistence type="predicted"/>
<dbReference type="EMBL" id="JROU02000655">
    <property type="protein sequence ID" value="OEH78675.1"/>
    <property type="molecule type" value="Genomic_DNA"/>
</dbReference>
<dbReference type="InParanoid" id="A0A1D3D5G2"/>
<name>A0A1D3D5G2_9EIME</name>
<reference evidence="1 2" key="1">
    <citation type="journal article" date="2016" name="BMC Genomics">
        <title>Comparative genomics reveals Cyclospora cayetanensis possesses coccidia-like metabolism and invasion components but unique surface antigens.</title>
        <authorList>
            <person name="Liu S."/>
            <person name="Wang L."/>
            <person name="Zheng H."/>
            <person name="Xu Z."/>
            <person name="Roellig D.M."/>
            <person name="Li N."/>
            <person name="Frace M.A."/>
            <person name="Tang K."/>
            <person name="Arrowood M.J."/>
            <person name="Moss D.M."/>
            <person name="Zhang L."/>
            <person name="Feng Y."/>
            <person name="Xiao L."/>
        </authorList>
    </citation>
    <scope>NUCLEOTIDE SEQUENCE [LARGE SCALE GENOMIC DNA]</scope>
    <source>
        <strain evidence="1 2">CHN_HEN01</strain>
    </source>
</reference>
<dbReference type="Proteomes" id="UP000095192">
    <property type="component" value="Unassembled WGS sequence"/>
</dbReference>
<organism evidence="1 2">
    <name type="scientific">Cyclospora cayetanensis</name>
    <dbReference type="NCBI Taxonomy" id="88456"/>
    <lineage>
        <taxon>Eukaryota</taxon>
        <taxon>Sar</taxon>
        <taxon>Alveolata</taxon>
        <taxon>Apicomplexa</taxon>
        <taxon>Conoidasida</taxon>
        <taxon>Coccidia</taxon>
        <taxon>Eucoccidiorida</taxon>
        <taxon>Eimeriorina</taxon>
        <taxon>Eimeriidae</taxon>
        <taxon>Cyclospora</taxon>
    </lineage>
</organism>
<protein>
    <submittedName>
        <fullName evidence="1">SAG family member</fullName>
    </submittedName>
</protein>
<evidence type="ECO:0000313" key="1">
    <source>
        <dbReference type="EMBL" id="OEH78675.1"/>
    </source>
</evidence>
<sequence>MIYESRTHQQQHSITTGSASFSDVLTAPATEDATTACSAAINSLRTTNLTPTTPLATLESDTQAEEAKSTAIALAGEKDKCEKGAEAVASNDVSRWEKYGSNFDAENGNFTVWTAPFDNVNASNVAFVMWNGVNSTTLFCSAKLARRLQWPLASLLCFSFSY</sequence>
<dbReference type="VEuPathDB" id="ToxoDB:cyc_02289"/>
<evidence type="ECO:0000313" key="2">
    <source>
        <dbReference type="Proteomes" id="UP000095192"/>
    </source>
</evidence>
<keyword evidence="2" id="KW-1185">Reference proteome</keyword>
<comment type="caution">
    <text evidence="1">The sequence shown here is derived from an EMBL/GenBank/DDBJ whole genome shotgun (WGS) entry which is preliminary data.</text>
</comment>
<gene>
    <name evidence="1" type="ORF">cyc_02289</name>
</gene>
<accession>A0A1D3D5G2</accession>
<dbReference type="AlphaFoldDB" id="A0A1D3D5G2"/>